<protein>
    <submittedName>
        <fullName evidence="6">Methyltransferase domain-containing protein</fullName>
    </submittedName>
</protein>
<accession>A0ABU3NJ06</accession>
<comment type="caution">
    <text evidence="6">The sequence shown here is derived from an EMBL/GenBank/DDBJ whole genome shotgun (WGS) entry which is preliminary data.</text>
</comment>
<dbReference type="InterPro" id="IPR025714">
    <property type="entry name" value="Methyltranfer_dom"/>
</dbReference>
<reference evidence="6 7" key="1">
    <citation type="submission" date="2023-07" db="EMBL/GenBank/DDBJ databases">
        <title>Novel species of Thermanaerothrix with wide hydrolytic capabilities.</title>
        <authorList>
            <person name="Zayulina K.S."/>
            <person name="Podosokorskaya O.A."/>
            <person name="Elcheninov A.G."/>
        </authorList>
    </citation>
    <scope>NUCLEOTIDE SEQUENCE [LARGE SCALE GENOMIC DNA]</scope>
    <source>
        <strain evidence="6 7">4228-RoL</strain>
    </source>
</reference>
<dbReference type="Pfam" id="PF13847">
    <property type="entry name" value="Methyltransf_31"/>
    <property type="match status" value="1"/>
</dbReference>
<dbReference type="RefSeq" id="WP_315623388.1">
    <property type="nucleotide sequence ID" value="NZ_JAUHMF010000001.1"/>
</dbReference>
<evidence type="ECO:0000313" key="7">
    <source>
        <dbReference type="Proteomes" id="UP001254165"/>
    </source>
</evidence>
<organism evidence="6 7">
    <name type="scientific">Thermanaerothrix solaris</name>
    <dbReference type="NCBI Taxonomy" id="3058434"/>
    <lineage>
        <taxon>Bacteria</taxon>
        <taxon>Bacillati</taxon>
        <taxon>Chloroflexota</taxon>
        <taxon>Anaerolineae</taxon>
        <taxon>Anaerolineales</taxon>
        <taxon>Anaerolineaceae</taxon>
        <taxon>Thermanaerothrix</taxon>
    </lineage>
</organism>
<dbReference type="Gene3D" id="3.40.50.150">
    <property type="entry name" value="Vaccinia Virus protein VP39"/>
    <property type="match status" value="1"/>
</dbReference>
<name>A0ABU3NJ06_9CHLR</name>
<dbReference type="CDD" id="cd02440">
    <property type="entry name" value="AdoMet_MTases"/>
    <property type="match status" value="1"/>
</dbReference>
<evidence type="ECO:0000259" key="5">
    <source>
        <dbReference type="Pfam" id="PF13847"/>
    </source>
</evidence>
<keyword evidence="7" id="KW-1185">Reference proteome</keyword>
<comment type="pathway">
    <text evidence="1">Lipid metabolism.</text>
</comment>
<sequence>MKYDYQETSRDLLTRIDIHTRYGSRDIDQWMLEVLPLKKGDRILDVGCGAGKQCFVFYRHLEGNAEIIGGDVNEELLTQARQENQKRGTTIQFSYLDFNRHFPYPDNNFDVLSCCFAIYYAEDIPFTISEMHRVLKPGGHLFTTGPMPNNKQLFYDIIKEATQKPIPPMPGSSRYASEIYSTIQRQFSKVELFIFENPLTFETVEPFLEYTRASLSEDRRLWKGLFEGKDDFQRVMDQIAQVASRRLEQEGKLVMTKVVGGILATK</sequence>
<dbReference type="PANTHER" id="PTHR44307">
    <property type="entry name" value="PHOSPHOETHANOLAMINE METHYLTRANSFERASE"/>
    <property type="match status" value="1"/>
</dbReference>
<dbReference type="EMBL" id="JAUHMF010000001">
    <property type="protein sequence ID" value="MDT8896827.1"/>
    <property type="molecule type" value="Genomic_DNA"/>
</dbReference>
<proteinExistence type="predicted"/>
<keyword evidence="2 6" id="KW-0489">Methyltransferase</keyword>
<evidence type="ECO:0000256" key="3">
    <source>
        <dbReference type="ARBA" id="ARBA00022679"/>
    </source>
</evidence>
<dbReference type="PANTHER" id="PTHR44307:SF2">
    <property type="entry name" value="PHOSPHOETHANOLAMINE METHYLTRANSFERASE ISOFORM X1"/>
    <property type="match status" value="1"/>
</dbReference>
<dbReference type="GO" id="GO:0032259">
    <property type="term" value="P:methylation"/>
    <property type="evidence" value="ECO:0007669"/>
    <property type="project" value="UniProtKB-KW"/>
</dbReference>
<gene>
    <name evidence="6" type="ORF">QYE77_00995</name>
</gene>
<keyword evidence="3" id="KW-0808">Transferase</keyword>
<dbReference type="GO" id="GO:0008168">
    <property type="term" value="F:methyltransferase activity"/>
    <property type="evidence" value="ECO:0007669"/>
    <property type="project" value="UniProtKB-KW"/>
</dbReference>
<evidence type="ECO:0000256" key="4">
    <source>
        <dbReference type="ARBA" id="ARBA00025707"/>
    </source>
</evidence>
<dbReference type="InterPro" id="IPR029063">
    <property type="entry name" value="SAM-dependent_MTases_sf"/>
</dbReference>
<dbReference type="Proteomes" id="UP001254165">
    <property type="component" value="Unassembled WGS sequence"/>
</dbReference>
<dbReference type="SUPFAM" id="SSF53335">
    <property type="entry name" value="S-adenosyl-L-methionine-dependent methyltransferases"/>
    <property type="match status" value="1"/>
</dbReference>
<comment type="pathway">
    <text evidence="4">Phospholipid metabolism.</text>
</comment>
<evidence type="ECO:0000256" key="2">
    <source>
        <dbReference type="ARBA" id="ARBA00022603"/>
    </source>
</evidence>
<evidence type="ECO:0000313" key="6">
    <source>
        <dbReference type="EMBL" id="MDT8896827.1"/>
    </source>
</evidence>
<feature type="domain" description="Methyltransferase" evidence="5">
    <location>
        <begin position="38"/>
        <end position="154"/>
    </location>
</feature>
<evidence type="ECO:0000256" key="1">
    <source>
        <dbReference type="ARBA" id="ARBA00005189"/>
    </source>
</evidence>